<accession>A0A2S4RRG0</accession>
<dbReference type="AlphaFoldDB" id="A0A2S4RRG0"/>
<evidence type="ECO:0000313" key="2">
    <source>
        <dbReference type="Proteomes" id="UP000237003"/>
    </source>
</evidence>
<reference evidence="1 2" key="1">
    <citation type="submission" date="2018-01" db="EMBL/GenBank/DDBJ databases">
        <title>Complete genome sequences of 14 Citrobacter spp. isolated from plant in Canada.</title>
        <authorList>
            <person name="Bhandare S.G."/>
            <person name="Colavecchio A."/>
            <person name="Jeukens J."/>
            <person name="Emond-Rheault J.-G."/>
            <person name="Freschi L."/>
            <person name="Hamel J."/>
            <person name="Kukavica-Ibrulj I."/>
            <person name="Levesque R."/>
            <person name="Goodridge L."/>
        </authorList>
    </citation>
    <scope>NUCLEOTIDE SEQUENCE [LARGE SCALE GENOMIC DNA]</scope>
    <source>
        <strain evidence="1 2">S1285</strain>
    </source>
</reference>
<dbReference type="Proteomes" id="UP000237003">
    <property type="component" value="Unassembled WGS sequence"/>
</dbReference>
<sequence>MHYRDGKVSEISDYLNIQPRFMVTYHAEYKEGLYKFEMVMAGEELSEYGDRIKENMASLRGQEVYAPLITRIQQGPCVMRG</sequence>
<protein>
    <submittedName>
        <fullName evidence="1">Uncharacterized protein</fullName>
    </submittedName>
</protein>
<evidence type="ECO:0000313" key="1">
    <source>
        <dbReference type="EMBL" id="POU61287.1"/>
    </source>
</evidence>
<gene>
    <name evidence="1" type="ORF">C3430_23440</name>
</gene>
<organism evidence="1 2">
    <name type="scientific">Citrobacter amalonaticus</name>
    <dbReference type="NCBI Taxonomy" id="35703"/>
    <lineage>
        <taxon>Bacteria</taxon>
        <taxon>Pseudomonadati</taxon>
        <taxon>Pseudomonadota</taxon>
        <taxon>Gammaproteobacteria</taxon>
        <taxon>Enterobacterales</taxon>
        <taxon>Enterobacteriaceae</taxon>
        <taxon>Citrobacter</taxon>
    </lineage>
</organism>
<comment type="caution">
    <text evidence="1">The sequence shown here is derived from an EMBL/GenBank/DDBJ whole genome shotgun (WGS) entry which is preliminary data.</text>
</comment>
<name>A0A2S4RRG0_CITAM</name>
<dbReference type="EMBL" id="PQLX01000012">
    <property type="protein sequence ID" value="POU61287.1"/>
    <property type="molecule type" value="Genomic_DNA"/>
</dbReference>
<proteinExistence type="predicted"/>